<evidence type="ECO:0000313" key="1">
    <source>
        <dbReference type="EMBL" id="GIX92317.1"/>
    </source>
</evidence>
<organism evidence="1 2">
    <name type="scientific">Caerostris extrusa</name>
    <name type="common">Bark spider</name>
    <name type="synonym">Caerostris bankana</name>
    <dbReference type="NCBI Taxonomy" id="172846"/>
    <lineage>
        <taxon>Eukaryota</taxon>
        <taxon>Metazoa</taxon>
        <taxon>Ecdysozoa</taxon>
        <taxon>Arthropoda</taxon>
        <taxon>Chelicerata</taxon>
        <taxon>Arachnida</taxon>
        <taxon>Araneae</taxon>
        <taxon>Araneomorphae</taxon>
        <taxon>Entelegynae</taxon>
        <taxon>Araneoidea</taxon>
        <taxon>Araneidae</taxon>
        <taxon>Caerostris</taxon>
    </lineage>
</organism>
<gene>
    <name evidence="1" type="ORF">CEXT_387161</name>
</gene>
<reference evidence="1 2" key="1">
    <citation type="submission" date="2021-06" db="EMBL/GenBank/DDBJ databases">
        <title>Caerostris extrusa draft genome.</title>
        <authorList>
            <person name="Kono N."/>
            <person name="Arakawa K."/>
        </authorList>
    </citation>
    <scope>NUCLEOTIDE SEQUENCE [LARGE SCALE GENOMIC DNA]</scope>
</reference>
<keyword evidence="2" id="KW-1185">Reference proteome</keyword>
<dbReference type="Proteomes" id="UP001054945">
    <property type="component" value="Unassembled WGS sequence"/>
</dbReference>
<protein>
    <submittedName>
        <fullName evidence="1">Uncharacterized protein</fullName>
    </submittedName>
</protein>
<proteinExistence type="predicted"/>
<comment type="caution">
    <text evidence="1">The sequence shown here is derived from an EMBL/GenBank/DDBJ whole genome shotgun (WGS) entry which is preliminary data.</text>
</comment>
<sequence length="102" mass="12542">MNSENELCRNDIRIMSRHEKIVMKIMTPRQWWKNGMRIMSAREWWKNGMRRISPRQWRENGMRRITFHVSCKKDMDSRLELWTLLLLVLRLPSSHTTLEKMV</sequence>
<evidence type="ECO:0000313" key="2">
    <source>
        <dbReference type="Proteomes" id="UP001054945"/>
    </source>
</evidence>
<dbReference type="EMBL" id="BPLR01004114">
    <property type="protein sequence ID" value="GIX92317.1"/>
    <property type="molecule type" value="Genomic_DNA"/>
</dbReference>
<name>A0AAV4P519_CAEEX</name>
<accession>A0AAV4P519</accession>
<dbReference type="AlphaFoldDB" id="A0AAV4P519"/>